<reference evidence="8" key="1">
    <citation type="submission" date="2022-08" db="EMBL/GenBank/DDBJ databases">
        <authorList>
            <person name="Deng Y."/>
            <person name="Han X.-F."/>
            <person name="Zhang Y.-Q."/>
        </authorList>
    </citation>
    <scope>NUCLEOTIDE SEQUENCE</scope>
    <source>
        <strain evidence="8">CPCC 203407</strain>
    </source>
</reference>
<comment type="caution">
    <text evidence="8">The sequence shown here is derived from an EMBL/GenBank/DDBJ whole genome shotgun (WGS) entry which is preliminary data.</text>
</comment>
<evidence type="ECO:0000256" key="1">
    <source>
        <dbReference type="ARBA" id="ARBA00004651"/>
    </source>
</evidence>
<dbReference type="EMBL" id="JANLCK010000002">
    <property type="protein sequence ID" value="MCS5725053.1"/>
    <property type="molecule type" value="Genomic_DNA"/>
</dbReference>
<sequence>MPVDTTDRSTTQGKNPMSATSFTTSTDMTGSEQRSGLSRFTGLLGRGDGDVARVLILLLLVVVLGLIAPAFFSKASWIATSQYSTQIVLLAIGQAFVIITGGIDLSVGAVLGCSAMISAVSMRSMLGTGMDETLIVVVGFAIGVGSAAVMGLVNGLVITKMKITPFIATLGMLGVATGGTNLISGGSEIVELPAQLNTVGNATVFGGWLTIPVLVTIVAAVVAGLVLSRTRFGMRTYAIGSNAAAARRAGIGVDRQLIKVYVLSGVMAGIAGVLLMSRFVDASPLAGADAELASIAAAVIGGASLTGGRGSILGAVIGAAITATLQTGLILAGVASFWQTVAVGVIIVLAVFGDQLRITFSRA</sequence>
<feature type="transmembrane region" description="Helical" evidence="7">
    <location>
        <begin position="88"/>
        <end position="121"/>
    </location>
</feature>
<keyword evidence="5 7" id="KW-0472">Membrane</keyword>
<feature type="transmembrane region" description="Helical" evidence="7">
    <location>
        <begin position="165"/>
        <end position="185"/>
    </location>
</feature>
<keyword evidence="2" id="KW-1003">Cell membrane</keyword>
<feature type="transmembrane region" description="Helical" evidence="7">
    <location>
        <begin position="337"/>
        <end position="353"/>
    </location>
</feature>
<dbReference type="RefSeq" id="WP_259525529.1">
    <property type="nucleotide sequence ID" value="NZ_JANLCK010000002.1"/>
</dbReference>
<dbReference type="PANTHER" id="PTHR32196:SF72">
    <property type="entry name" value="RIBOSE IMPORT PERMEASE PROTEIN RBSC"/>
    <property type="match status" value="1"/>
</dbReference>
<evidence type="ECO:0000313" key="8">
    <source>
        <dbReference type="EMBL" id="MCS5725053.1"/>
    </source>
</evidence>
<dbReference type="Proteomes" id="UP001165587">
    <property type="component" value="Unassembled WGS sequence"/>
</dbReference>
<feature type="transmembrane region" description="Helical" evidence="7">
    <location>
        <begin position="205"/>
        <end position="227"/>
    </location>
</feature>
<feature type="transmembrane region" description="Helical" evidence="7">
    <location>
        <begin position="133"/>
        <end position="153"/>
    </location>
</feature>
<dbReference type="CDD" id="cd06579">
    <property type="entry name" value="TM_PBP1_transp_AraH_like"/>
    <property type="match status" value="1"/>
</dbReference>
<protein>
    <submittedName>
        <fullName evidence="8">ABC transporter permease</fullName>
    </submittedName>
</protein>
<dbReference type="GO" id="GO:0022857">
    <property type="term" value="F:transmembrane transporter activity"/>
    <property type="evidence" value="ECO:0007669"/>
    <property type="project" value="InterPro"/>
</dbReference>
<keyword evidence="4 7" id="KW-1133">Transmembrane helix</keyword>
<name>A0AA41XEN6_9MICO</name>
<accession>A0AA41XEN6</accession>
<dbReference type="PANTHER" id="PTHR32196">
    <property type="entry name" value="ABC TRANSPORTER PERMEASE PROTEIN YPHD-RELATED-RELATED"/>
    <property type="match status" value="1"/>
</dbReference>
<feature type="compositionally biased region" description="Polar residues" evidence="6">
    <location>
        <begin position="8"/>
        <end position="33"/>
    </location>
</feature>
<keyword evidence="9" id="KW-1185">Reference proteome</keyword>
<feature type="transmembrane region" description="Helical" evidence="7">
    <location>
        <begin position="51"/>
        <end position="72"/>
    </location>
</feature>
<evidence type="ECO:0000256" key="5">
    <source>
        <dbReference type="ARBA" id="ARBA00023136"/>
    </source>
</evidence>
<gene>
    <name evidence="8" type="ORF">N1028_04005</name>
</gene>
<evidence type="ECO:0000256" key="7">
    <source>
        <dbReference type="SAM" id="Phobius"/>
    </source>
</evidence>
<evidence type="ECO:0000256" key="3">
    <source>
        <dbReference type="ARBA" id="ARBA00022692"/>
    </source>
</evidence>
<dbReference type="InterPro" id="IPR001851">
    <property type="entry name" value="ABC_transp_permease"/>
</dbReference>
<feature type="region of interest" description="Disordered" evidence="6">
    <location>
        <begin position="1"/>
        <end position="33"/>
    </location>
</feature>
<dbReference type="AlphaFoldDB" id="A0AA41XEN6"/>
<evidence type="ECO:0000313" key="9">
    <source>
        <dbReference type="Proteomes" id="UP001165587"/>
    </source>
</evidence>
<keyword evidence="3 7" id="KW-0812">Transmembrane</keyword>
<dbReference type="Pfam" id="PF02653">
    <property type="entry name" value="BPD_transp_2"/>
    <property type="match status" value="1"/>
</dbReference>
<dbReference type="GO" id="GO:0005886">
    <property type="term" value="C:plasma membrane"/>
    <property type="evidence" value="ECO:0007669"/>
    <property type="project" value="UniProtKB-SubCell"/>
</dbReference>
<comment type="subcellular location">
    <subcellularLocation>
        <location evidence="1">Cell membrane</location>
        <topology evidence="1">Multi-pass membrane protein</topology>
    </subcellularLocation>
</comment>
<proteinExistence type="predicted"/>
<evidence type="ECO:0000256" key="6">
    <source>
        <dbReference type="SAM" id="MobiDB-lite"/>
    </source>
</evidence>
<feature type="transmembrane region" description="Helical" evidence="7">
    <location>
        <begin position="257"/>
        <end position="279"/>
    </location>
</feature>
<evidence type="ECO:0000256" key="4">
    <source>
        <dbReference type="ARBA" id="ARBA00022989"/>
    </source>
</evidence>
<evidence type="ECO:0000256" key="2">
    <source>
        <dbReference type="ARBA" id="ARBA00022475"/>
    </source>
</evidence>
<organism evidence="8 9">
    <name type="scientific">Herbiconiux oxytropis</name>
    <dbReference type="NCBI Taxonomy" id="2970915"/>
    <lineage>
        <taxon>Bacteria</taxon>
        <taxon>Bacillati</taxon>
        <taxon>Actinomycetota</taxon>
        <taxon>Actinomycetes</taxon>
        <taxon>Micrococcales</taxon>
        <taxon>Microbacteriaceae</taxon>
        <taxon>Herbiconiux</taxon>
    </lineage>
</organism>